<dbReference type="PANTHER" id="PTHR38690:SF1">
    <property type="entry name" value="PROTEASE"/>
    <property type="match status" value="1"/>
</dbReference>
<reference evidence="2 3" key="1">
    <citation type="submission" date="2015-11" db="EMBL/GenBank/DDBJ databases">
        <title>Genomic analysis of 38 Legionella species identifies large and diverse effector repertoires.</title>
        <authorList>
            <person name="Burstein D."/>
            <person name="Amaro F."/>
            <person name="Zusman T."/>
            <person name="Lifshitz Z."/>
            <person name="Cohen O."/>
            <person name="Gilbert J.A."/>
            <person name="Pupko T."/>
            <person name="Shuman H.A."/>
            <person name="Segal G."/>
        </authorList>
    </citation>
    <scope>NUCLEOTIDE SEQUENCE [LARGE SCALE GENOMIC DNA]</scope>
    <source>
        <strain evidence="2 3">BL-540</strain>
    </source>
</reference>
<dbReference type="EMBL" id="LNYJ01000011">
    <property type="protein sequence ID" value="KTD16463.1"/>
    <property type="molecule type" value="Genomic_DNA"/>
</dbReference>
<keyword evidence="2" id="KW-0472">Membrane</keyword>
<comment type="caution">
    <text evidence="2">The sequence shown here is derived from an EMBL/GenBank/DDBJ whole genome shotgun (WGS) entry which is preliminary data.</text>
</comment>
<keyword evidence="3" id="KW-1185">Reference proteome</keyword>
<dbReference type="NCBIfam" id="TIGR02099">
    <property type="entry name" value="YhdP family protein"/>
    <property type="match status" value="1"/>
</dbReference>
<gene>
    <name evidence="2" type="ORF">Ljor_0769</name>
</gene>
<dbReference type="PANTHER" id="PTHR38690">
    <property type="entry name" value="PROTEASE-RELATED"/>
    <property type="match status" value="1"/>
</dbReference>
<dbReference type="Proteomes" id="UP000055035">
    <property type="component" value="Unassembled WGS sequence"/>
</dbReference>
<organism evidence="2 3">
    <name type="scientific">Legionella jordanis</name>
    <dbReference type="NCBI Taxonomy" id="456"/>
    <lineage>
        <taxon>Bacteria</taxon>
        <taxon>Pseudomonadati</taxon>
        <taxon>Pseudomonadota</taxon>
        <taxon>Gammaproteobacteria</taxon>
        <taxon>Legionellales</taxon>
        <taxon>Legionellaceae</taxon>
        <taxon>Legionella</taxon>
    </lineage>
</organism>
<accession>A0A0W0V8N6</accession>
<name>A0A0W0V8N6_9GAMM</name>
<sequence>MPLAILIITAAVISSLFRALTPWATQYKSEVEQHLSTILGGPVTINTMETGWYWFEPVVKLNQVEVLSDSKSVLKLDKLLVGIDLFSSLWHWQIQPGVLLIDDLHLSVHQTSHGWQLDGFTNSQNMALDAESLKPIFAWILAQQKIMLKNVSAQIHLKDGSLISLKDLNLAIINRAGRYRIKGTTHLDQRIPSQFEFLANLKLDANSLNKASGQLFLSIQDFLPEQWQKFMPESRFEVSGGGGDLQMWADLKNGHFQTVQGRFNFSHLLLTDNKTEKDQFIHSFKANLAWKPTDEGWQLSGDHIGLRLSGTTWPENSFVLDYKNSQDYFIYVKNILLQSLMNIAIPWPDSMQPLLSLQPHGVLHDTQLKADANGVNYALSRFANLGWLPSKKYPGMENLSGVLHWQPNEGRLEIDSKDSTVSYDNKPPIIFNLINAAFDWKELDQGFRVSMERLILSHPNLLLSAQGVADEVSGKGMGALRLNAQFSANRAEKWLSYLPKLAQKPKLEHWLKQDIKRIEKATGELVINGNMADFPFDKEQGIFSVKSYLSGVELIFAPKWPVTRQIDAFLNIDKRNLEANILHANLQGIEVSEGNLRIDDLGLDREVLLTHAKAETDAKKAMVYVQQSPLSKKLSALKRLEMKGPVELDLQLEAPLYPENDDILALGSIQFKGNSVKVHHSLDDVELKNLAGHLQFDQDSVLGSDLQASILGNPIKLLIKSIRSPVPATEIKIKGEADAKALRERFKLPLLSFVQGAVSLEGLLTLTDAPGDLDHLQIQSSLQGLSVDLPAPFGKDRLASRPLLINIDFNPEKAIRLRFNYDNQLRSDLWFAGHTGAFNLQKGKLVVGNPGSDIRESQHGVQVVGTLSNFDLQEWLKLKEKISKSAEHNELADVISLINIKLQSARIFNLNYKDLTFKAMKLDKGEWGVNLNQEHVVAHLRYHPESNSIRGLVERLHLDQFNQNSLLSERSLSKLSPGEMPNLDLRVASLKLRDIDIGSMSLKTTALKNQWQINSCKIKSPFYEFNAKGDWSAQGKTNTTRVQANLEINNLAKGLEKWNVSPVVEADRGIVKFQGEWPGAVYDFSLAKVNGGMGISFKDGRITNLSPETEEKLGLGKLLSILSLQTIPRRLKLDFSDLAEGGYSFDEFNGSFNVAHGVMTTEDSYIDGPVAYASMKGSLDIAKQYYDLDLKVNPHITASLPVVATIAGGPIAGIATWVASKLINNGMQKISGYTYKITGPWKQPVVQQVKIFKKRKA</sequence>
<evidence type="ECO:0000259" key="1">
    <source>
        <dbReference type="Pfam" id="PF13116"/>
    </source>
</evidence>
<keyword evidence="2" id="KW-0812">Transmembrane</keyword>
<evidence type="ECO:0000313" key="2">
    <source>
        <dbReference type="EMBL" id="KTD16463.1"/>
    </source>
</evidence>
<dbReference type="AlphaFoldDB" id="A0A0W0V8N6"/>
<protein>
    <submittedName>
        <fullName evidence="2">Transmembrane protein</fullName>
    </submittedName>
</protein>
<feature type="domain" description="YhdP central" evidence="1">
    <location>
        <begin position="3"/>
        <end position="1246"/>
    </location>
</feature>
<dbReference type="PATRIC" id="fig|456.5.peg.815"/>
<dbReference type="InterPro" id="IPR025263">
    <property type="entry name" value="YhdP_central"/>
</dbReference>
<evidence type="ECO:0000313" key="3">
    <source>
        <dbReference type="Proteomes" id="UP000055035"/>
    </source>
</evidence>
<proteinExistence type="predicted"/>
<dbReference type="Pfam" id="PF13116">
    <property type="entry name" value="YhdP"/>
    <property type="match status" value="1"/>
</dbReference>
<dbReference type="STRING" id="456.Ljor_0769"/>
<dbReference type="InterPro" id="IPR011836">
    <property type="entry name" value="YhdP"/>
</dbReference>